<dbReference type="PANTHER" id="PTHR34309:SF1">
    <property type="entry name" value="PROTEIN GLCG"/>
    <property type="match status" value="1"/>
</dbReference>
<sequence>MSITVLAPGLRWEMALKAVETATTKALELDILINVAVVDQAGNPLAFARMNGSFLHSADIASDKAYTAASFGFPTSEWMEILEANPAMRLGFPQRPRLVVFGGGLPIKVDGQCIGGIGVSGGSEAQDELCARAGLEEILNQV</sequence>
<dbReference type="InterPro" id="IPR005624">
    <property type="entry name" value="PduO/GlcC-like"/>
</dbReference>
<evidence type="ECO:0008006" key="2">
    <source>
        <dbReference type="Google" id="ProtNLM"/>
    </source>
</evidence>
<proteinExistence type="predicted"/>
<dbReference type="Gene3D" id="3.30.450.150">
    <property type="entry name" value="Haem-degrading domain"/>
    <property type="match status" value="1"/>
</dbReference>
<accession>A0A0F9V8G6</accession>
<dbReference type="Pfam" id="PF03928">
    <property type="entry name" value="HbpS-like"/>
    <property type="match status" value="1"/>
</dbReference>
<dbReference type="EMBL" id="LAZR01000067">
    <property type="protein sequence ID" value="KKN96017.1"/>
    <property type="molecule type" value="Genomic_DNA"/>
</dbReference>
<name>A0A0F9V8G6_9ZZZZ</name>
<dbReference type="PANTHER" id="PTHR34309">
    <property type="entry name" value="SLR1406 PROTEIN"/>
    <property type="match status" value="1"/>
</dbReference>
<dbReference type="AlphaFoldDB" id="A0A0F9V8G6"/>
<dbReference type="SUPFAM" id="SSF143744">
    <property type="entry name" value="GlcG-like"/>
    <property type="match status" value="1"/>
</dbReference>
<organism evidence="1">
    <name type="scientific">marine sediment metagenome</name>
    <dbReference type="NCBI Taxonomy" id="412755"/>
    <lineage>
        <taxon>unclassified sequences</taxon>
        <taxon>metagenomes</taxon>
        <taxon>ecological metagenomes</taxon>
    </lineage>
</organism>
<reference evidence="1" key="1">
    <citation type="journal article" date="2015" name="Nature">
        <title>Complex archaea that bridge the gap between prokaryotes and eukaryotes.</title>
        <authorList>
            <person name="Spang A."/>
            <person name="Saw J.H."/>
            <person name="Jorgensen S.L."/>
            <person name="Zaremba-Niedzwiedzka K."/>
            <person name="Martijn J."/>
            <person name="Lind A.E."/>
            <person name="van Eijk R."/>
            <person name="Schleper C."/>
            <person name="Guy L."/>
            <person name="Ettema T.J."/>
        </authorList>
    </citation>
    <scope>NUCLEOTIDE SEQUENCE</scope>
</reference>
<comment type="caution">
    <text evidence="1">The sequence shown here is derived from an EMBL/GenBank/DDBJ whole genome shotgun (WGS) entry which is preliminary data.</text>
</comment>
<dbReference type="InterPro" id="IPR038084">
    <property type="entry name" value="PduO/GlcC-like_sf"/>
</dbReference>
<evidence type="ECO:0000313" key="1">
    <source>
        <dbReference type="EMBL" id="KKN96017.1"/>
    </source>
</evidence>
<dbReference type="InterPro" id="IPR052517">
    <property type="entry name" value="GlcG_carb_metab_protein"/>
</dbReference>
<protein>
    <recommendedName>
        <fullName evidence="2">GlcG protein</fullName>
    </recommendedName>
</protein>
<gene>
    <name evidence="1" type="ORF">LCGC14_0172530</name>
</gene>